<sequence>MFGGSVCKGFSLVIVLLIIGLIGGATGYWLNASMNYSSGDATMIALIFSVVIFVLIALFDSALKSGEFRNMIRMIQSIGKSKNKKKK</sequence>
<feature type="transmembrane region" description="Helical" evidence="1">
    <location>
        <begin position="12"/>
        <end position="30"/>
    </location>
</feature>
<proteinExistence type="predicted"/>
<reference evidence="2 3" key="1">
    <citation type="journal article" date="2017" name="ISME J.">
        <title>Potential for microbial H2 and metal transformations associated with novel bacteria and archaea in deep terrestrial subsurface sediments.</title>
        <authorList>
            <person name="Hernsdorf A.W."/>
            <person name="Amano Y."/>
            <person name="Miyakawa K."/>
            <person name="Ise K."/>
            <person name="Suzuki Y."/>
            <person name="Anantharaman K."/>
            <person name="Probst A."/>
            <person name="Burstein D."/>
            <person name="Thomas B.C."/>
            <person name="Banfield J.F."/>
        </authorList>
    </citation>
    <scope>NUCLEOTIDE SEQUENCE [LARGE SCALE GENOMIC DNA]</scope>
    <source>
        <strain evidence="2">HGW-Wallbacteria-1</strain>
    </source>
</reference>
<name>A0A2N1PN88_9BACT</name>
<comment type="caution">
    <text evidence="2">The sequence shown here is derived from an EMBL/GenBank/DDBJ whole genome shotgun (WGS) entry which is preliminary data.</text>
</comment>
<protein>
    <submittedName>
        <fullName evidence="2">Uncharacterized protein</fullName>
    </submittedName>
</protein>
<organism evidence="2 3">
    <name type="scientific">Candidatus Wallbacteria bacterium HGW-Wallbacteria-1</name>
    <dbReference type="NCBI Taxonomy" id="2013854"/>
    <lineage>
        <taxon>Bacteria</taxon>
        <taxon>Candidatus Walliibacteriota</taxon>
    </lineage>
</organism>
<dbReference type="Proteomes" id="UP000233256">
    <property type="component" value="Unassembled WGS sequence"/>
</dbReference>
<dbReference type="EMBL" id="PGXC01000011">
    <property type="protein sequence ID" value="PKK89804.1"/>
    <property type="molecule type" value="Genomic_DNA"/>
</dbReference>
<evidence type="ECO:0000313" key="3">
    <source>
        <dbReference type="Proteomes" id="UP000233256"/>
    </source>
</evidence>
<gene>
    <name evidence="2" type="ORF">CVV64_12320</name>
</gene>
<evidence type="ECO:0000256" key="1">
    <source>
        <dbReference type="SAM" id="Phobius"/>
    </source>
</evidence>
<evidence type="ECO:0000313" key="2">
    <source>
        <dbReference type="EMBL" id="PKK89804.1"/>
    </source>
</evidence>
<keyword evidence="1" id="KW-0812">Transmembrane</keyword>
<accession>A0A2N1PN88</accession>
<feature type="transmembrane region" description="Helical" evidence="1">
    <location>
        <begin position="42"/>
        <end position="63"/>
    </location>
</feature>
<dbReference type="AlphaFoldDB" id="A0A2N1PN88"/>
<keyword evidence="1" id="KW-0472">Membrane</keyword>
<keyword evidence="1" id="KW-1133">Transmembrane helix</keyword>